<dbReference type="PROSITE" id="PS00211">
    <property type="entry name" value="ABC_TRANSPORTER_1"/>
    <property type="match status" value="1"/>
</dbReference>
<dbReference type="PROSITE" id="PS50893">
    <property type="entry name" value="ABC_TRANSPORTER_2"/>
    <property type="match status" value="1"/>
</dbReference>
<dbReference type="Gene3D" id="3.40.50.300">
    <property type="entry name" value="P-loop containing nucleotide triphosphate hydrolases"/>
    <property type="match status" value="1"/>
</dbReference>
<evidence type="ECO:0000256" key="5">
    <source>
        <dbReference type="ARBA" id="ARBA00022741"/>
    </source>
</evidence>
<keyword evidence="4" id="KW-0472">Membrane</keyword>
<keyword evidence="6 9" id="KW-0067">ATP-binding</keyword>
<comment type="similarity">
    <text evidence="1">Belongs to the ABC transporter superfamily.</text>
</comment>
<dbReference type="CDD" id="cd03293">
    <property type="entry name" value="ABC_NrtD_SsuB_transporters"/>
    <property type="match status" value="1"/>
</dbReference>
<keyword evidence="10" id="KW-1185">Reference proteome</keyword>
<evidence type="ECO:0000256" key="2">
    <source>
        <dbReference type="ARBA" id="ARBA00022448"/>
    </source>
</evidence>
<dbReference type="InterPro" id="IPR027417">
    <property type="entry name" value="P-loop_NTPase"/>
</dbReference>
<dbReference type="SMART" id="SM00382">
    <property type="entry name" value="AAA"/>
    <property type="match status" value="1"/>
</dbReference>
<evidence type="ECO:0000256" key="6">
    <source>
        <dbReference type="ARBA" id="ARBA00022840"/>
    </source>
</evidence>
<evidence type="ECO:0000256" key="3">
    <source>
        <dbReference type="ARBA" id="ARBA00022475"/>
    </source>
</evidence>
<dbReference type="InterPro" id="IPR003593">
    <property type="entry name" value="AAA+_ATPase"/>
</dbReference>
<evidence type="ECO:0000256" key="4">
    <source>
        <dbReference type="ARBA" id="ARBA00022519"/>
    </source>
</evidence>
<keyword evidence="3" id="KW-1003">Cell membrane</keyword>
<organism evidence="9 10">
    <name type="scientific">Paraburkholderia lycopersici</name>
    <dbReference type="NCBI Taxonomy" id="416944"/>
    <lineage>
        <taxon>Bacteria</taxon>
        <taxon>Pseudomonadati</taxon>
        <taxon>Pseudomonadota</taxon>
        <taxon>Betaproteobacteria</taxon>
        <taxon>Burkholderiales</taxon>
        <taxon>Burkholderiaceae</taxon>
        <taxon>Paraburkholderia</taxon>
    </lineage>
</organism>
<dbReference type="RefSeq" id="WP_245746901.1">
    <property type="nucleotide sequence ID" value="NZ_FMYQ01000015.1"/>
</dbReference>
<dbReference type="Proteomes" id="UP000198908">
    <property type="component" value="Unassembled WGS sequence"/>
</dbReference>
<accession>A0A1G6SFW1</accession>
<feature type="domain" description="ABC transporter" evidence="8">
    <location>
        <begin position="24"/>
        <end position="259"/>
    </location>
</feature>
<dbReference type="STRING" id="416944.SAMN05421548_11552"/>
<sequence length="444" mass="48185">MPGFARPATTRDDTPHAGPAAPVLELDHVGMSFARPSGDPLPVLVDIDVTLREGEILGLLGRSGSGKSTLLRVAAGLALPSAGRALYRGAPLGGPAEGIAVVFQTFALYPWLTVLANVELGLDASGLGADAVRERAMSAIEMIGLDGFESAFPRELSGGMRQRVGFARALVSEPKLLLMDEPFSALDVLTAETLRSDFLDLWTQRQTPIEAVLMVTHNIEEAVLMCDRVHVLGGHPGHIVATLNVPLPRPRNRLDPAFRAIVDKLYGILTARIAEFPDGSGTVRGAFGLRLPHVLSHRLVGFIDALAAATHDGHAELAAMAAALMLKPDELFPVAAALHLLGFAELVDRTIKLTAAGRLFVRAGDSERKRLFREHVVQFVPLVAHIREVLDEREEHRAPRARFELELEDHLHRADAETTLRTAIDWGRYAGLFSYDDHTRTFGD</sequence>
<name>A0A1G6SFW1_9BURK</name>
<dbReference type="Pfam" id="PF09821">
    <property type="entry name" value="AAA_assoc_C"/>
    <property type="match status" value="1"/>
</dbReference>
<reference evidence="10" key="1">
    <citation type="submission" date="2016-09" db="EMBL/GenBank/DDBJ databases">
        <authorList>
            <person name="Varghese N."/>
            <person name="Submissions S."/>
        </authorList>
    </citation>
    <scope>NUCLEOTIDE SEQUENCE [LARGE SCALE GENOMIC DNA]</scope>
    <source>
        <strain evidence="10">TNe-862</strain>
    </source>
</reference>
<keyword evidence="4" id="KW-0997">Cell inner membrane</keyword>
<dbReference type="GO" id="GO:0005524">
    <property type="term" value="F:ATP binding"/>
    <property type="evidence" value="ECO:0007669"/>
    <property type="project" value="UniProtKB-KW"/>
</dbReference>
<dbReference type="InterPro" id="IPR018632">
    <property type="entry name" value="AAA-associated_dom_C"/>
</dbReference>
<evidence type="ECO:0000313" key="9">
    <source>
        <dbReference type="EMBL" id="SDD15541.1"/>
    </source>
</evidence>
<dbReference type="AlphaFoldDB" id="A0A1G6SFW1"/>
<protein>
    <submittedName>
        <fullName evidence="9">NitT/TauT family transport system ATP-binding protein</fullName>
    </submittedName>
</protein>
<dbReference type="GO" id="GO:0016887">
    <property type="term" value="F:ATP hydrolysis activity"/>
    <property type="evidence" value="ECO:0007669"/>
    <property type="project" value="InterPro"/>
</dbReference>
<dbReference type="PANTHER" id="PTHR42788:SF13">
    <property type="entry name" value="ALIPHATIC SULFONATES IMPORT ATP-BINDING PROTEIN SSUB"/>
    <property type="match status" value="1"/>
</dbReference>
<evidence type="ECO:0000256" key="7">
    <source>
        <dbReference type="SAM" id="MobiDB-lite"/>
    </source>
</evidence>
<evidence type="ECO:0000259" key="8">
    <source>
        <dbReference type="PROSITE" id="PS50893"/>
    </source>
</evidence>
<proteinExistence type="inferred from homology"/>
<gene>
    <name evidence="9" type="ORF">SAMN05421548_11552</name>
</gene>
<dbReference type="InterPro" id="IPR050166">
    <property type="entry name" value="ABC_transporter_ATP-bind"/>
</dbReference>
<evidence type="ECO:0000313" key="10">
    <source>
        <dbReference type="Proteomes" id="UP000198908"/>
    </source>
</evidence>
<dbReference type="InterPro" id="IPR017871">
    <property type="entry name" value="ABC_transporter-like_CS"/>
</dbReference>
<dbReference type="Pfam" id="PF00005">
    <property type="entry name" value="ABC_tran"/>
    <property type="match status" value="1"/>
</dbReference>
<dbReference type="SUPFAM" id="SSF52540">
    <property type="entry name" value="P-loop containing nucleoside triphosphate hydrolases"/>
    <property type="match status" value="1"/>
</dbReference>
<feature type="region of interest" description="Disordered" evidence="7">
    <location>
        <begin position="1"/>
        <end position="20"/>
    </location>
</feature>
<dbReference type="InterPro" id="IPR003439">
    <property type="entry name" value="ABC_transporter-like_ATP-bd"/>
</dbReference>
<evidence type="ECO:0000256" key="1">
    <source>
        <dbReference type="ARBA" id="ARBA00005417"/>
    </source>
</evidence>
<keyword evidence="5" id="KW-0547">Nucleotide-binding</keyword>
<keyword evidence="2" id="KW-0813">Transport</keyword>
<dbReference type="PANTHER" id="PTHR42788">
    <property type="entry name" value="TAURINE IMPORT ATP-BINDING PROTEIN-RELATED"/>
    <property type="match status" value="1"/>
</dbReference>
<dbReference type="EMBL" id="FMYQ01000015">
    <property type="protein sequence ID" value="SDD15541.1"/>
    <property type="molecule type" value="Genomic_DNA"/>
</dbReference>